<dbReference type="InterPro" id="IPR050250">
    <property type="entry name" value="Macrolide_Exporter_MacB"/>
</dbReference>
<feature type="transmembrane region" description="Helical" evidence="7">
    <location>
        <begin position="991"/>
        <end position="1010"/>
    </location>
</feature>
<keyword evidence="4 7" id="KW-1133">Transmembrane helix</keyword>
<dbReference type="EMBL" id="JBHEZZ010000012">
    <property type="protein sequence ID" value="MFC1403848.1"/>
    <property type="molecule type" value="Genomic_DNA"/>
</dbReference>
<evidence type="ECO:0000256" key="5">
    <source>
        <dbReference type="ARBA" id="ARBA00023136"/>
    </source>
</evidence>
<evidence type="ECO:0000256" key="2">
    <source>
        <dbReference type="ARBA" id="ARBA00022475"/>
    </source>
</evidence>
<feature type="transmembrane region" description="Helical" evidence="7">
    <location>
        <begin position="1080"/>
        <end position="1107"/>
    </location>
</feature>
<protein>
    <submittedName>
        <fullName evidence="9">FtsX-like permease family protein</fullName>
    </submittedName>
</protein>
<evidence type="ECO:0000256" key="1">
    <source>
        <dbReference type="ARBA" id="ARBA00004651"/>
    </source>
</evidence>
<feature type="transmembrane region" description="Helical" evidence="7">
    <location>
        <begin position="498"/>
        <end position="523"/>
    </location>
</feature>
<dbReference type="Pfam" id="PF02687">
    <property type="entry name" value="FtsX"/>
    <property type="match status" value="1"/>
</dbReference>
<keyword evidence="5 7" id="KW-0472">Membrane</keyword>
<feature type="transmembrane region" description="Helical" evidence="7">
    <location>
        <begin position="458"/>
        <end position="478"/>
    </location>
</feature>
<feature type="transmembrane region" description="Helical" evidence="7">
    <location>
        <begin position="340"/>
        <end position="358"/>
    </location>
</feature>
<evidence type="ECO:0000256" key="4">
    <source>
        <dbReference type="ARBA" id="ARBA00022989"/>
    </source>
</evidence>
<feature type="transmembrane region" description="Helical" evidence="7">
    <location>
        <begin position="29"/>
        <end position="52"/>
    </location>
</feature>
<dbReference type="RefSeq" id="WP_232242082.1">
    <property type="nucleotide sequence ID" value="NZ_JBHEZZ010000012.1"/>
</dbReference>
<keyword evidence="2" id="KW-1003">Cell membrane</keyword>
<sequence length="1122" mass="112720">MVATEVRPVRAAQVRRLPPSVRRSAHHGLVLTAVAVTVLLAATVLAALAALAGNAVDQGAGTRLAADPRAQVQVGAGFQSTGLAAADLAVRNATAQVFGSVPEHTYLGLLGVGPLVVGGGADSNGKGAVLHPVAVQGAARFGRLLSGSWPAGVADAPSTAFTSLPNVSAGSSAPGAPSTVDAALPRQLAQLLGVGPGGRLALSDAFGRPVTVRVTGVYAAQGNAGFWPGMAGDPTATQGAADSLFVVSPAALNGTAALNGQVSVGWSVQGDFAGAASDQLAGLRDRVGAFAGSHADLSVFHGAPSPFSSRMTVVSALPQAVDALAAPVAVARSALYQPTALLAVLALTALVLTARQLAEHRSGELALQQARGAGTVRLLRAATAEWALTGVPAAVAAPFLAQSLVHGALGSAGWTAALLTLVVQGAAVLLPVLYPALRPLFGRIPRLRPRGGRRGARTVAVQRAGLDLALAVVAVLGWSELAHHHAVVQGTPVAAGPVAVPAVDPVLVLAPVVACVAASLLLFRLMPLTSRLLDRYGRRRTGLVLPLAGWQLSRRSARNAGPVLLMCLAAAVGALASTALACLDGLALDQAGFTVGADVRVDTSAGGGYAPSVLAGAYRALPGVTAVTPVTLTPVTSAAGTTLQIVGTDSGTAASPDGVRLPGRPSGLSLDETLTSDGATAAPTLELTLQDASGLTDSVTAALPDADGARHTVTVPLTVNGSGGRPRDYPLTLTSITLVPQSGQDAARLRLVLHRIGSDSVPAPGSTAATSWAGALPPGLAWADRTLSATGSRTTACDTAANAADPYQPEPPGVCSLSSDPDGLFSATVSTGIPAIKTDPGTRLRIAVAPAVSTASSTPAAPVPVLADPRALAALHHAVGDTVNLDLGSGRSLAVRITGSVAAVPGLGSTRTTGWFTADQRTLAAALAAAGVDQQPPALWRLTSTDSARTAAAVTARPALGSPLTVAQSAAQLRGDPFRSGLRKVLTLCRLLAPAFAVIGFTVHAVVSTRERRREFALLRAMGARSRSLSTLLWAEQLSIALFAVVPGALLGTVLAAQVLPLITVDDSGQPPFPPLRVRVPWGGVTLSALGTAAAICLVVMALSRLLARVDLVRVLRAGESA</sequence>
<feature type="transmembrane region" description="Helical" evidence="7">
    <location>
        <begin position="413"/>
        <end position="437"/>
    </location>
</feature>
<evidence type="ECO:0000259" key="8">
    <source>
        <dbReference type="Pfam" id="PF02687"/>
    </source>
</evidence>
<evidence type="ECO:0000256" key="6">
    <source>
        <dbReference type="ARBA" id="ARBA00038076"/>
    </source>
</evidence>
<feature type="transmembrane region" description="Helical" evidence="7">
    <location>
        <begin position="1031"/>
        <end position="1060"/>
    </location>
</feature>
<keyword evidence="10" id="KW-1185">Reference proteome</keyword>
<dbReference type="Proteomes" id="UP001592528">
    <property type="component" value="Unassembled WGS sequence"/>
</dbReference>
<evidence type="ECO:0000256" key="7">
    <source>
        <dbReference type="SAM" id="Phobius"/>
    </source>
</evidence>
<reference evidence="9 10" key="1">
    <citation type="submission" date="2024-09" db="EMBL/GenBank/DDBJ databases">
        <authorList>
            <person name="Lee S.D."/>
        </authorList>
    </citation>
    <scope>NUCLEOTIDE SEQUENCE [LARGE SCALE GENOMIC DNA]</scope>
    <source>
        <strain evidence="9 10">N1-5</strain>
    </source>
</reference>
<evidence type="ECO:0000313" key="9">
    <source>
        <dbReference type="EMBL" id="MFC1403848.1"/>
    </source>
</evidence>
<feature type="transmembrane region" description="Helical" evidence="7">
    <location>
        <begin position="563"/>
        <end position="581"/>
    </location>
</feature>
<dbReference type="InterPro" id="IPR003838">
    <property type="entry name" value="ABC3_permease_C"/>
</dbReference>
<organism evidence="9 10">
    <name type="scientific">Streptacidiphilus cavernicola</name>
    <dbReference type="NCBI Taxonomy" id="3342716"/>
    <lineage>
        <taxon>Bacteria</taxon>
        <taxon>Bacillati</taxon>
        <taxon>Actinomycetota</taxon>
        <taxon>Actinomycetes</taxon>
        <taxon>Kitasatosporales</taxon>
        <taxon>Streptomycetaceae</taxon>
        <taxon>Streptacidiphilus</taxon>
    </lineage>
</organism>
<gene>
    <name evidence="9" type="ORF">ACEZDJ_21385</name>
</gene>
<keyword evidence="3 7" id="KW-0812">Transmembrane</keyword>
<evidence type="ECO:0000313" key="10">
    <source>
        <dbReference type="Proteomes" id="UP001592528"/>
    </source>
</evidence>
<feature type="transmembrane region" description="Helical" evidence="7">
    <location>
        <begin position="378"/>
        <end position="401"/>
    </location>
</feature>
<accession>A0ABV6UQU6</accession>
<comment type="subcellular location">
    <subcellularLocation>
        <location evidence="1">Cell membrane</location>
        <topology evidence="1">Multi-pass membrane protein</topology>
    </subcellularLocation>
</comment>
<name>A0ABV6UQU6_9ACTN</name>
<comment type="similarity">
    <text evidence="6">Belongs to the ABC-4 integral membrane protein family.</text>
</comment>
<dbReference type="PANTHER" id="PTHR30572:SF4">
    <property type="entry name" value="ABC TRANSPORTER PERMEASE YTRF"/>
    <property type="match status" value="1"/>
</dbReference>
<feature type="domain" description="ABC3 transporter permease C-terminal" evidence="8">
    <location>
        <begin position="996"/>
        <end position="1107"/>
    </location>
</feature>
<evidence type="ECO:0000256" key="3">
    <source>
        <dbReference type="ARBA" id="ARBA00022692"/>
    </source>
</evidence>
<proteinExistence type="inferred from homology"/>
<comment type="caution">
    <text evidence="9">The sequence shown here is derived from an EMBL/GenBank/DDBJ whole genome shotgun (WGS) entry which is preliminary data.</text>
</comment>
<dbReference type="PANTHER" id="PTHR30572">
    <property type="entry name" value="MEMBRANE COMPONENT OF TRANSPORTER-RELATED"/>
    <property type="match status" value="1"/>
</dbReference>